<evidence type="ECO:0000256" key="5">
    <source>
        <dbReference type="ARBA" id="ARBA00008391"/>
    </source>
</evidence>
<dbReference type="GO" id="GO:0044209">
    <property type="term" value="P:AMP salvage"/>
    <property type="evidence" value="ECO:0007669"/>
    <property type="project" value="TreeGrafter"/>
</dbReference>
<dbReference type="GO" id="GO:0006168">
    <property type="term" value="P:adenine salvage"/>
    <property type="evidence" value="ECO:0007669"/>
    <property type="project" value="TreeGrafter"/>
</dbReference>
<dbReference type="InterPro" id="IPR029057">
    <property type="entry name" value="PRTase-like"/>
</dbReference>
<dbReference type="InterPro" id="IPR000836">
    <property type="entry name" value="PRTase_dom"/>
</dbReference>
<comment type="catalytic activity">
    <reaction evidence="1">
        <text>AMP + diphosphate = 5-phospho-alpha-D-ribose 1-diphosphate + adenine</text>
        <dbReference type="Rhea" id="RHEA:16609"/>
        <dbReference type="ChEBI" id="CHEBI:16708"/>
        <dbReference type="ChEBI" id="CHEBI:33019"/>
        <dbReference type="ChEBI" id="CHEBI:58017"/>
        <dbReference type="ChEBI" id="CHEBI:456215"/>
        <dbReference type="EC" id="2.4.2.7"/>
    </reaction>
</comment>
<dbReference type="InterPro" id="IPR050054">
    <property type="entry name" value="UPRTase/APRTase"/>
</dbReference>
<keyword evidence="9 12" id="KW-0328">Glycosyltransferase</keyword>
<protein>
    <recommendedName>
        <fullName evidence="7">adenine phosphoribosyltransferase</fullName>
        <ecNumber evidence="7">2.4.2.7</ecNumber>
    </recommendedName>
</protein>
<name>A0A9P8S1A5_9EUKA</name>
<dbReference type="EMBL" id="AUWU02000001">
    <property type="protein sequence ID" value="KAH0577039.1"/>
    <property type="molecule type" value="Genomic_DNA"/>
</dbReference>
<comment type="caution">
    <text evidence="12">The sequence shown here is derived from an EMBL/GenBank/DDBJ whole genome shotgun (WGS) entry which is preliminary data.</text>
</comment>
<proteinExistence type="inferred from homology"/>
<evidence type="ECO:0000256" key="10">
    <source>
        <dbReference type="ARBA" id="ARBA00022679"/>
    </source>
</evidence>
<dbReference type="Gene3D" id="3.40.50.2020">
    <property type="match status" value="1"/>
</dbReference>
<evidence type="ECO:0000256" key="3">
    <source>
        <dbReference type="ARBA" id="ARBA00004496"/>
    </source>
</evidence>
<evidence type="ECO:0000256" key="6">
    <source>
        <dbReference type="ARBA" id="ARBA00011738"/>
    </source>
</evidence>
<accession>A0A9P8S1A5</accession>
<evidence type="ECO:0000256" key="1">
    <source>
        <dbReference type="ARBA" id="ARBA00000868"/>
    </source>
</evidence>
<sequence length="283" mass="31144">MIQQVYCPRQTFGNDEGIPSRCGILGMLSKQAFHIGLPFSRLRSPPRPLMMVGGTSRTAWTPLTRVASPSATGGSLYQSRFLGILNHKSRIIMRSATEDLRTSLPLSMERVKLLARDIPDFPTPGIMFKDFGPVFADYEACAQLRSALYAQVKHLPITKVLILETRGYLFGTLLAQDLKTGVVPVRKAGKLPGDTLQITYDLEYKKGEKCEIQAGLLGPSDIILIHDDLIATGGTVQAAIDLALKAGVKAENIYVSFIGKITFLKGVEKIRNFKQVFSLMDLD</sequence>
<keyword evidence="8" id="KW-0963">Cytoplasm</keyword>
<evidence type="ECO:0000313" key="12">
    <source>
        <dbReference type="EMBL" id="KAH0577039.1"/>
    </source>
</evidence>
<keyword evidence="10" id="KW-0808">Transferase</keyword>
<comment type="pathway">
    <text evidence="4">Purine metabolism; AMP biosynthesis via salvage pathway; AMP from adenine: step 1/1.</text>
</comment>
<dbReference type="GO" id="GO:0002055">
    <property type="term" value="F:adenine binding"/>
    <property type="evidence" value="ECO:0007669"/>
    <property type="project" value="TreeGrafter"/>
</dbReference>
<comment type="similarity">
    <text evidence="5">Belongs to the purine/pyrimidine phosphoribosyltransferase family.</text>
</comment>
<evidence type="ECO:0000256" key="9">
    <source>
        <dbReference type="ARBA" id="ARBA00022676"/>
    </source>
</evidence>
<comment type="function">
    <text evidence="2">Catalyzes a salvage reaction resulting in the formation of AMP, that is energically less costly than de novo synthesis.</text>
</comment>
<dbReference type="Proteomes" id="UP000018208">
    <property type="component" value="Unassembled WGS sequence"/>
</dbReference>
<dbReference type="EC" id="2.4.2.7" evidence="7"/>
<dbReference type="CDD" id="cd06223">
    <property type="entry name" value="PRTases_typeI"/>
    <property type="match status" value="1"/>
</dbReference>
<comment type="subcellular location">
    <subcellularLocation>
        <location evidence="3">Cytoplasm</location>
    </subcellularLocation>
</comment>
<organism evidence="12 13">
    <name type="scientific">Spironucleus salmonicida</name>
    <dbReference type="NCBI Taxonomy" id="348837"/>
    <lineage>
        <taxon>Eukaryota</taxon>
        <taxon>Metamonada</taxon>
        <taxon>Diplomonadida</taxon>
        <taxon>Hexamitidae</taxon>
        <taxon>Hexamitinae</taxon>
        <taxon>Spironucleus</taxon>
    </lineage>
</organism>
<dbReference type="PANTHER" id="PTHR32315">
    <property type="entry name" value="ADENINE PHOSPHORIBOSYLTRANSFERASE"/>
    <property type="match status" value="1"/>
</dbReference>
<dbReference type="GO" id="GO:0006166">
    <property type="term" value="P:purine ribonucleoside salvage"/>
    <property type="evidence" value="ECO:0007669"/>
    <property type="project" value="UniProtKB-KW"/>
</dbReference>
<dbReference type="RefSeq" id="XP_067767812.1">
    <property type="nucleotide sequence ID" value="XM_067904330.1"/>
</dbReference>
<evidence type="ECO:0000256" key="8">
    <source>
        <dbReference type="ARBA" id="ARBA00022490"/>
    </source>
</evidence>
<dbReference type="AlphaFoldDB" id="A0A9P8S1A5"/>
<dbReference type="PANTHER" id="PTHR32315:SF3">
    <property type="entry name" value="ADENINE PHOSPHORIBOSYLTRANSFERASE"/>
    <property type="match status" value="1"/>
</dbReference>
<dbReference type="OrthoDB" id="363185at2759"/>
<evidence type="ECO:0000256" key="2">
    <source>
        <dbReference type="ARBA" id="ARBA00003968"/>
    </source>
</evidence>
<keyword evidence="11" id="KW-0660">Purine salvage</keyword>
<dbReference type="NCBIfam" id="NF002636">
    <property type="entry name" value="PRK02304.1-5"/>
    <property type="match status" value="1"/>
</dbReference>
<evidence type="ECO:0000256" key="4">
    <source>
        <dbReference type="ARBA" id="ARBA00004659"/>
    </source>
</evidence>
<dbReference type="KEGG" id="ssao:94294410"/>
<dbReference type="SUPFAM" id="SSF53271">
    <property type="entry name" value="PRTase-like"/>
    <property type="match status" value="1"/>
</dbReference>
<evidence type="ECO:0000256" key="7">
    <source>
        <dbReference type="ARBA" id="ARBA00011893"/>
    </source>
</evidence>
<gene>
    <name evidence="12" type="ORF">SS50377_20387</name>
</gene>
<dbReference type="GO" id="GO:0003999">
    <property type="term" value="F:adenine phosphoribosyltransferase activity"/>
    <property type="evidence" value="ECO:0007669"/>
    <property type="project" value="UniProtKB-EC"/>
</dbReference>
<evidence type="ECO:0000256" key="11">
    <source>
        <dbReference type="ARBA" id="ARBA00022726"/>
    </source>
</evidence>
<evidence type="ECO:0000313" key="13">
    <source>
        <dbReference type="Proteomes" id="UP000018208"/>
    </source>
</evidence>
<keyword evidence="13" id="KW-1185">Reference proteome</keyword>
<dbReference type="FunFam" id="3.40.50.2020:FF:000004">
    <property type="entry name" value="Adenine phosphoribosyltransferase"/>
    <property type="match status" value="1"/>
</dbReference>
<dbReference type="GO" id="GO:0016208">
    <property type="term" value="F:AMP binding"/>
    <property type="evidence" value="ECO:0007669"/>
    <property type="project" value="TreeGrafter"/>
</dbReference>
<reference evidence="12 13" key="1">
    <citation type="journal article" date="2014" name="PLoS Genet.">
        <title>The Genome of Spironucleus salmonicida Highlights a Fish Pathogen Adapted to Fluctuating Environments.</title>
        <authorList>
            <person name="Xu F."/>
            <person name="Jerlstrom-Hultqvist J."/>
            <person name="Einarsson E."/>
            <person name="Astvaldsson A."/>
            <person name="Svard S.G."/>
            <person name="Andersson J.O."/>
        </authorList>
    </citation>
    <scope>NUCLEOTIDE SEQUENCE [LARGE SCALE GENOMIC DNA]</scope>
    <source>
        <strain evidence="12 13">ATCC 50377</strain>
    </source>
</reference>
<dbReference type="GeneID" id="94294410"/>
<dbReference type="GO" id="GO:0005737">
    <property type="term" value="C:cytoplasm"/>
    <property type="evidence" value="ECO:0007669"/>
    <property type="project" value="UniProtKB-SubCell"/>
</dbReference>
<comment type="subunit">
    <text evidence="6">Homodimer.</text>
</comment>